<keyword evidence="4 9" id="KW-0436">Ligase</keyword>
<evidence type="ECO:0000313" key="9">
    <source>
        <dbReference type="EMBL" id="RHW48782.1"/>
    </source>
</evidence>
<accession>A0A417ZDB0</accession>
<dbReference type="EMBL" id="QOCS01000002">
    <property type="protein sequence ID" value="RHW48782.1"/>
    <property type="molecule type" value="Genomic_DNA"/>
</dbReference>
<comment type="pathway">
    <text evidence="1">Protein modification; protein lipoylation via exogenous pathway; protein N(6)-(lipoyl)lysine from lipoate: step 2/2.</text>
</comment>
<feature type="domain" description="BPL/LPL catalytic" evidence="8">
    <location>
        <begin position="31"/>
        <end position="215"/>
    </location>
</feature>
<comment type="pathway">
    <text evidence="2">Protein modification; protein lipoylation via exogenous pathway; protein N(6)-(lipoyl)lysine from lipoate: step 1/2.</text>
</comment>
<dbReference type="Pfam" id="PF21948">
    <property type="entry name" value="LplA-B_cat"/>
    <property type="match status" value="1"/>
</dbReference>
<organism evidence="9 10">
    <name type="scientific">Bombilactobacillus bombi</name>
    <dbReference type="NCBI Taxonomy" id="1303590"/>
    <lineage>
        <taxon>Bacteria</taxon>
        <taxon>Bacillati</taxon>
        <taxon>Bacillota</taxon>
        <taxon>Bacilli</taxon>
        <taxon>Lactobacillales</taxon>
        <taxon>Lactobacillaceae</taxon>
        <taxon>Bombilactobacillus</taxon>
    </lineage>
</organism>
<dbReference type="CDD" id="cd16443">
    <property type="entry name" value="LplA"/>
    <property type="match status" value="1"/>
</dbReference>
<dbReference type="InterPro" id="IPR004143">
    <property type="entry name" value="BPL_LPL_catalytic"/>
</dbReference>
<dbReference type="GO" id="GO:0005524">
    <property type="term" value="F:ATP binding"/>
    <property type="evidence" value="ECO:0007669"/>
    <property type="project" value="UniProtKB-KW"/>
</dbReference>
<dbReference type="Pfam" id="PF10437">
    <property type="entry name" value="Lip_prot_lig_C"/>
    <property type="match status" value="1"/>
</dbReference>
<dbReference type="GO" id="GO:0009249">
    <property type="term" value="P:protein lipoylation"/>
    <property type="evidence" value="ECO:0007669"/>
    <property type="project" value="InterPro"/>
</dbReference>
<keyword evidence="5" id="KW-0547">Nucleotide-binding</keyword>
<dbReference type="SUPFAM" id="SSF82649">
    <property type="entry name" value="SufE/NifU"/>
    <property type="match status" value="1"/>
</dbReference>
<evidence type="ECO:0000256" key="7">
    <source>
        <dbReference type="ARBA" id="ARBA00048037"/>
    </source>
</evidence>
<keyword evidence="6" id="KW-0067">ATP-binding</keyword>
<dbReference type="PANTHER" id="PTHR12561">
    <property type="entry name" value="LIPOATE-PROTEIN LIGASE"/>
    <property type="match status" value="1"/>
</dbReference>
<dbReference type="UniPathway" id="UPA00537">
    <property type="reaction ID" value="UER00594"/>
</dbReference>
<dbReference type="GO" id="GO:0005737">
    <property type="term" value="C:cytoplasm"/>
    <property type="evidence" value="ECO:0007669"/>
    <property type="project" value="TreeGrafter"/>
</dbReference>
<reference evidence="9 10" key="1">
    <citation type="submission" date="2018-07" db="EMBL/GenBank/DDBJ databases">
        <title>Genome sequences of six Lactobacillus spp. isolated from bumble bee guts.</title>
        <authorList>
            <person name="Motta E.V.S."/>
            <person name="Moran N.A."/>
        </authorList>
    </citation>
    <scope>NUCLEOTIDE SEQUENCE [LARGE SCALE GENOMIC DNA]</scope>
    <source>
        <strain evidence="9 10">LV-8.1</strain>
    </source>
</reference>
<dbReference type="Gene3D" id="3.30.930.10">
    <property type="entry name" value="Bira Bifunctional Protein, Domain 2"/>
    <property type="match status" value="1"/>
</dbReference>
<evidence type="ECO:0000256" key="5">
    <source>
        <dbReference type="ARBA" id="ARBA00022741"/>
    </source>
</evidence>
<evidence type="ECO:0000313" key="10">
    <source>
        <dbReference type="Proteomes" id="UP000284822"/>
    </source>
</evidence>
<dbReference type="Proteomes" id="UP000284822">
    <property type="component" value="Unassembled WGS sequence"/>
</dbReference>
<dbReference type="Gene3D" id="3.30.390.50">
    <property type="entry name" value="CO dehydrogenase flavoprotein, C-terminal domain"/>
    <property type="match status" value="1"/>
</dbReference>
<dbReference type="GO" id="GO:0016979">
    <property type="term" value="F:lipoate-protein ligase activity"/>
    <property type="evidence" value="ECO:0007669"/>
    <property type="project" value="UniProtKB-EC"/>
</dbReference>
<dbReference type="InterPro" id="IPR004562">
    <property type="entry name" value="LipoylTrfase_LipoateP_Ligase"/>
</dbReference>
<gene>
    <name evidence="9" type="ORF">DS832_00605</name>
</gene>
<dbReference type="NCBIfam" id="TIGR00545">
    <property type="entry name" value="lipoyltrans"/>
    <property type="match status" value="1"/>
</dbReference>
<evidence type="ECO:0000259" key="8">
    <source>
        <dbReference type="PROSITE" id="PS51733"/>
    </source>
</evidence>
<dbReference type="SUPFAM" id="SSF55681">
    <property type="entry name" value="Class II aaRS and biotin synthetases"/>
    <property type="match status" value="1"/>
</dbReference>
<comment type="catalytic activity">
    <reaction evidence="7">
        <text>L-lysyl-[lipoyl-carrier protein] + (R)-lipoate + ATP = N(6)-[(R)-lipoyl]-L-lysyl-[lipoyl-carrier protein] + AMP + diphosphate + H(+)</text>
        <dbReference type="Rhea" id="RHEA:49288"/>
        <dbReference type="Rhea" id="RHEA-COMP:10500"/>
        <dbReference type="Rhea" id="RHEA-COMP:10502"/>
        <dbReference type="ChEBI" id="CHEBI:15378"/>
        <dbReference type="ChEBI" id="CHEBI:29969"/>
        <dbReference type="ChEBI" id="CHEBI:30616"/>
        <dbReference type="ChEBI" id="CHEBI:33019"/>
        <dbReference type="ChEBI" id="CHEBI:83088"/>
        <dbReference type="ChEBI" id="CHEBI:83099"/>
        <dbReference type="ChEBI" id="CHEBI:456215"/>
        <dbReference type="EC" id="6.3.1.20"/>
    </reaction>
</comment>
<evidence type="ECO:0000256" key="4">
    <source>
        <dbReference type="ARBA" id="ARBA00022598"/>
    </source>
</evidence>
<dbReference type="AlphaFoldDB" id="A0A417ZDB0"/>
<evidence type="ECO:0000256" key="6">
    <source>
        <dbReference type="ARBA" id="ARBA00022840"/>
    </source>
</evidence>
<sequence>MLYIDTSNGAKYLQYPYVSQATSEFLEKESQFGDEKLLFFFHPLQPMVICGANQDIYAEVNLDYLKEHQIELARRGAGGGAVYVDQGNLTYCYIDTDCGNNYQHFDLYAQTALAVLHELGVPAKMGGRNDLTVDGKKFSGMSIARAGNRFSCGGTLMVDVNLEAASASLHPLQAKLRSKGVKSVHSRVTNIRRYFKSQYQNITLPEIQDLFLKFAFQTDDLRAIPTYKLTNNDWQRLYQLAKEKYGSQAWIYGSPTQDDDYFRAEHFADLGTIEFSFSVTNGLVTHCKIYGDFSLVSGDLTEIEQNLTGVPFNKKSLTEAFANSHLEQNIGKFSPVALADVMLDPTKQEEVHYG</sequence>
<protein>
    <recommendedName>
        <fullName evidence="3">lipoate--protein ligase</fullName>
        <ecNumber evidence="3">6.3.1.20</ecNumber>
    </recommendedName>
</protein>
<proteinExistence type="predicted"/>
<dbReference type="PROSITE" id="PS51733">
    <property type="entry name" value="BPL_LPL_CATALYTIC"/>
    <property type="match status" value="1"/>
</dbReference>
<comment type="caution">
    <text evidence="9">The sequence shown here is derived from an EMBL/GenBank/DDBJ whole genome shotgun (WGS) entry which is preliminary data.</text>
</comment>
<dbReference type="GO" id="GO:0017118">
    <property type="term" value="F:lipoyltransferase activity"/>
    <property type="evidence" value="ECO:0007669"/>
    <property type="project" value="TreeGrafter"/>
</dbReference>
<evidence type="ECO:0000256" key="2">
    <source>
        <dbReference type="ARBA" id="ARBA00005124"/>
    </source>
</evidence>
<dbReference type="PANTHER" id="PTHR12561:SF3">
    <property type="entry name" value="LIPOYLTRANSFERASE 1, MITOCHONDRIAL"/>
    <property type="match status" value="1"/>
</dbReference>
<dbReference type="InterPro" id="IPR019491">
    <property type="entry name" value="Lipoate_protein_ligase_C"/>
</dbReference>
<evidence type="ECO:0000256" key="3">
    <source>
        <dbReference type="ARBA" id="ARBA00012367"/>
    </source>
</evidence>
<dbReference type="EC" id="6.3.1.20" evidence="3"/>
<dbReference type="InterPro" id="IPR045864">
    <property type="entry name" value="aa-tRNA-synth_II/BPL/LPL"/>
</dbReference>
<evidence type="ECO:0000256" key="1">
    <source>
        <dbReference type="ARBA" id="ARBA00005085"/>
    </source>
</evidence>
<name>A0A417ZDB0_9LACO</name>
<dbReference type="RefSeq" id="WP_118909933.1">
    <property type="nucleotide sequence ID" value="NZ_QOCS01000002.1"/>
</dbReference>